<dbReference type="Proteomes" id="UP000005326">
    <property type="component" value="Unassembled WGS sequence"/>
</dbReference>
<dbReference type="EMBL" id="ABCA03000055">
    <property type="protein sequence ID" value="EDR99680.1"/>
    <property type="molecule type" value="Genomic_DNA"/>
</dbReference>
<evidence type="ECO:0000313" key="1">
    <source>
        <dbReference type="EMBL" id="EDR99680.1"/>
    </source>
</evidence>
<accession>B0MSB2</accession>
<reference evidence="1" key="2">
    <citation type="submission" date="2014-06" db="EMBL/GenBank/DDBJ databases">
        <title>Draft genome sequence of Eubacterium siraeum (DSM 15702).</title>
        <authorList>
            <person name="Sudarsanam P."/>
            <person name="Ley R."/>
            <person name="Guruge J."/>
            <person name="Turnbaugh P.J."/>
            <person name="Mahowald M."/>
            <person name="Liep D."/>
            <person name="Gordon J."/>
        </authorList>
    </citation>
    <scope>NUCLEOTIDE SEQUENCE</scope>
    <source>
        <strain evidence="1">DSM 15702</strain>
    </source>
</reference>
<gene>
    <name evidence="1" type="ORF">EUBSIR_02752</name>
</gene>
<name>B0MSB2_9FIRM</name>
<reference evidence="1" key="1">
    <citation type="submission" date="2007-10" db="EMBL/GenBank/DDBJ databases">
        <authorList>
            <person name="Fulton L."/>
            <person name="Clifton S."/>
            <person name="Fulton B."/>
            <person name="Xu J."/>
            <person name="Minx P."/>
            <person name="Pepin K.H."/>
            <person name="Johnson M."/>
            <person name="Thiruvilangam P."/>
            <person name="Bhonagiri V."/>
            <person name="Nash W.E."/>
            <person name="Mardis E.R."/>
            <person name="Wilson R.K."/>
        </authorList>
    </citation>
    <scope>NUCLEOTIDE SEQUENCE [LARGE SCALE GENOMIC DNA]</scope>
    <source>
        <strain evidence="1">DSM 15702</strain>
    </source>
</reference>
<evidence type="ECO:0000313" key="2">
    <source>
        <dbReference type="Proteomes" id="UP000005326"/>
    </source>
</evidence>
<organism evidence="1 2">
    <name type="scientific">[Eubacterium] siraeum DSM 15702</name>
    <dbReference type="NCBI Taxonomy" id="428128"/>
    <lineage>
        <taxon>Bacteria</taxon>
        <taxon>Bacillati</taxon>
        <taxon>Bacillota</taxon>
        <taxon>Clostridia</taxon>
        <taxon>Eubacteriales</taxon>
        <taxon>Oscillospiraceae</taxon>
        <taxon>Oscillospiraceae incertae sedis</taxon>
    </lineage>
</organism>
<sequence length="67" mass="7677">MTACWHCAKIPKAKSIFPCNIGFVKRKRACAERLLQGFAQNMKTITEFGLPLGKFLSLFRWTTGKVW</sequence>
<proteinExistence type="predicted"/>
<dbReference type="AlphaFoldDB" id="B0MSB2"/>
<comment type="caution">
    <text evidence="1">The sequence shown here is derived from an EMBL/GenBank/DDBJ whole genome shotgun (WGS) entry which is preliminary data.</text>
</comment>
<protein>
    <submittedName>
        <fullName evidence="1">Uncharacterized protein</fullName>
    </submittedName>
</protein>
<keyword evidence="2" id="KW-1185">Reference proteome</keyword>